<dbReference type="PANTHER" id="PTHR23523">
    <property type="match status" value="1"/>
</dbReference>
<feature type="transmembrane region" description="Helical" evidence="6">
    <location>
        <begin position="160"/>
        <end position="181"/>
    </location>
</feature>
<feature type="transmembrane region" description="Helical" evidence="6">
    <location>
        <begin position="291"/>
        <end position="310"/>
    </location>
</feature>
<evidence type="ECO:0000259" key="7">
    <source>
        <dbReference type="PROSITE" id="PS50850"/>
    </source>
</evidence>
<dbReference type="InterPro" id="IPR036259">
    <property type="entry name" value="MFS_trans_sf"/>
</dbReference>
<dbReference type="SUPFAM" id="SSF103473">
    <property type="entry name" value="MFS general substrate transporter"/>
    <property type="match status" value="1"/>
</dbReference>
<dbReference type="PROSITE" id="PS50850">
    <property type="entry name" value="MFS"/>
    <property type="match status" value="1"/>
</dbReference>
<keyword evidence="5 6" id="KW-0472">Membrane</keyword>
<evidence type="ECO:0000256" key="1">
    <source>
        <dbReference type="ARBA" id="ARBA00004651"/>
    </source>
</evidence>
<dbReference type="InterPro" id="IPR011701">
    <property type="entry name" value="MFS"/>
</dbReference>
<dbReference type="PATRIC" id="fig|1073571.4.peg.3711"/>
<dbReference type="Proteomes" id="UP000033163">
    <property type="component" value="Chromosome I"/>
</dbReference>
<feature type="transmembrane region" description="Helical" evidence="6">
    <location>
        <begin position="267"/>
        <end position="285"/>
    </location>
</feature>
<gene>
    <name evidence="8" type="ORF">PRIO_3475</name>
</gene>
<feature type="transmembrane region" description="Helical" evidence="6">
    <location>
        <begin position="202"/>
        <end position="224"/>
    </location>
</feature>
<evidence type="ECO:0000256" key="4">
    <source>
        <dbReference type="ARBA" id="ARBA00022989"/>
    </source>
</evidence>
<dbReference type="GO" id="GO:0005886">
    <property type="term" value="C:plasma membrane"/>
    <property type="evidence" value="ECO:0007669"/>
    <property type="project" value="UniProtKB-SubCell"/>
</dbReference>
<dbReference type="AlphaFoldDB" id="A0A0E3WHU1"/>
<dbReference type="HOGENOM" id="CLU_038046_4_0_9"/>
<dbReference type="KEGG" id="pri:PRIO_3475"/>
<keyword evidence="3 6" id="KW-0812">Transmembrane</keyword>
<evidence type="ECO:0000256" key="5">
    <source>
        <dbReference type="ARBA" id="ARBA00023136"/>
    </source>
</evidence>
<proteinExistence type="predicted"/>
<accession>A0A0E3WHU1</accession>
<evidence type="ECO:0000256" key="3">
    <source>
        <dbReference type="ARBA" id="ARBA00022692"/>
    </source>
</evidence>
<dbReference type="RefSeq" id="WP_039790829.1">
    <property type="nucleotide sequence ID" value="NZ_AGBD01001583.1"/>
</dbReference>
<evidence type="ECO:0000313" key="9">
    <source>
        <dbReference type="Proteomes" id="UP000033163"/>
    </source>
</evidence>
<feature type="transmembrane region" description="Helical" evidence="6">
    <location>
        <begin position="353"/>
        <end position="370"/>
    </location>
</feature>
<evidence type="ECO:0000256" key="6">
    <source>
        <dbReference type="SAM" id="Phobius"/>
    </source>
</evidence>
<comment type="subcellular location">
    <subcellularLocation>
        <location evidence="1">Cell membrane</location>
        <topology evidence="1">Multi-pass membrane protein</topology>
    </subcellularLocation>
</comment>
<keyword evidence="2" id="KW-0813">Transport</keyword>
<feature type="transmembrane region" description="Helical" evidence="6">
    <location>
        <begin position="129"/>
        <end position="148"/>
    </location>
</feature>
<name>A0A0E3WHU1_9BACL</name>
<evidence type="ECO:0000256" key="2">
    <source>
        <dbReference type="ARBA" id="ARBA00022448"/>
    </source>
</evidence>
<dbReference type="Gene3D" id="1.20.1250.20">
    <property type="entry name" value="MFS general substrate transporter like domains"/>
    <property type="match status" value="2"/>
</dbReference>
<feature type="domain" description="Major facilitator superfamily (MFS) profile" evidence="7">
    <location>
        <begin position="2"/>
        <end position="381"/>
    </location>
</feature>
<feature type="transmembrane region" description="Helical" evidence="6">
    <location>
        <begin position="330"/>
        <end position="347"/>
    </location>
</feature>
<dbReference type="PANTHER" id="PTHR23523:SF2">
    <property type="entry name" value="2-NITROIMIDAZOLE TRANSPORTER"/>
    <property type="match status" value="1"/>
</dbReference>
<feature type="transmembrane region" description="Helical" evidence="6">
    <location>
        <begin position="36"/>
        <end position="56"/>
    </location>
</feature>
<dbReference type="InterPro" id="IPR052524">
    <property type="entry name" value="MFS_Cyanate_Porter"/>
</dbReference>
<dbReference type="InterPro" id="IPR020846">
    <property type="entry name" value="MFS_dom"/>
</dbReference>
<feature type="transmembrane region" description="Helical" evidence="6">
    <location>
        <begin position="68"/>
        <end position="86"/>
    </location>
</feature>
<protein>
    <submittedName>
        <fullName evidence="8">MFS family major facilitator transporter</fullName>
    </submittedName>
</protein>
<reference evidence="9" key="1">
    <citation type="submission" date="2015-03" db="EMBL/GenBank/DDBJ databases">
        <authorList>
            <person name="Wibberg D."/>
        </authorList>
    </citation>
    <scope>NUCLEOTIDE SEQUENCE [LARGE SCALE GENOMIC DNA]</scope>
</reference>
<dbReference type="EMBL" id="LN831776">
    <property type="protein sequence ID" value="CQR55878.1"/>
    <property type="molecule type" value="Genomic_DNA"/>
</dbReference>
<feature type="transmembrane region" description="Helical" evidence="6">
    <location>
        <begin position="236"/>
        <end position="255"/>
    </location>
</feature>
<sequence>MKKLFSLFALCIAAMNLRPMITSVASLLGTIQSHLGINALTASLLTTLPVLCMGIFSPVATVLSHRIGLERTIFFSLFLITLATVLRGSDSSVMLLLVTALVGGIGISLAGPMLSSFIKKYFPEKPDIVSIYSISMTIGAALASGFTIPVYTHSEYNLPIALSCWAILGFIALLAWIAFVRNKHHQTNATIRQRLPIANKKAIQFTIFFGLMASMFYSITSWISPIALSFGYSRESSAMFLTIFTLIQIPIAFLVPGSVKRSGKPKLLLVLCSLSELIGVGLLLFQFPMLLAVLFLGIGAGGLFPLALMLPISETKTAEEAGTWSAMSQMGGYVMGAFGPLLIGWISDQSGNFNSSIFAMLIIIMVMIGVQVSMTMGKKDTEVQEHR</sequence>
<keyword evidence="4 6" id="KW-1133">Transmembrane helix</keyword>
<feature type="transmembrane region" description="Helical" evidence="6">
    <location>
        <begin position="92"/>
        <end position="117"/>
    </location>
</feature>
<dbReference type="GO" id="GO:0022857">
    <property type="term" value="F:transmembrane transporter activity"/>
    <property type="evidence" value="ECO:0007669"/>
    <property type="project" value="InterPro"/>
</dbReference>
<organism evidence="8 9">
    <name type="scientific">Paenibacillus riograndensis SBR5</name>
    <dbReference type="NCBI Taxonomy" id="1073571"/>
    <lineage>
        <taxon>Bacteria</taxon>
        <taxon>Bacillati</taxon>
        <taxon>Bacillota</taxon>
        <taxon>Bacilli</taxon>
        <taxon>Bacillales</taxon>
        <taxon>Paenibacillaceae</taxon>
        <taxon>Paenibacillus</taxon>
        <taxon>Paenibacillus sonchi group</taxon>
    </lineage>
</organism>
<evidence type="ECO:0000313" key="8">
    <source>
        <dbReference type="EMBL" id="CQR55878.1"/>
    </source>
</evidence>
<dbReference type="Pfam" id="PF07690">
    <property type="entry name" value="MFS_1"/>
    <property type="match status" value="1"/>
</dbReference>